<reference evidence="2" key="1">
    <citation type="journal article" date="2019" name="Int. J. Syst. Evol. Microbiol.">
        <title>The Global Catalogue of Microorganisms (GCM) 10K type strain sequencing project: providing services to taxonomists for standard genome sequencing and annotation.</title>
        <authorList>
            <consortium name="The Broad Institute Genomics Platform"/>
            <consortium name="The Broad Institute Genome Sequencing Center for Infectious Disease"/>
            <person name="Wu L."/>
            <person name="Ma J."/>
        </authorList>
    </citation>
    <scope>NUCLEOTIDE SEQUENCE [LARGE SCALE GENOMIC DNA]</scope>
    <source>
        <strain evidence="2">DT92</strain>
    </source>
</reference>
<dbReference type="Proteomes" id="UP001597344">
    <property type="component" value="Unassembled WGS sequence"/>
</dbReference>
<dbReference type="RefSeq" id="WP_378320271.1">
    <property type="nucleotide sequence ID" value="NZ_JBHUHY010000009.1"/>
</dbReference>
<organism evidence="1 2">
    <name type="scientific">Aquimarina celericrescens</name>
    <dbReference type="NCBI Taxonomy" id="1964542"/>
    <lineage>
        <taxon>Bacteria</taxon>
        <taxon>Pseudomonadati</taxon>
        <taxon>Bacteroidota</taxon>
        <taxon>Flavobacteriia</taxon>
        <taxon>Flavobacteriales</taxon>
        <taxon>Flavobacteriaceae</taxon>
        <taxon>Aquimarina</taxon>
    </lineage>
</organism>
<gene>
    <name evidence="1" type="ORF">ACFSJT_10800</name>
</gene>
<keyword evidence="2" id="KW-1185">Reference proteome</keyword>
<comment type="caution">
    <text evidence="1">The sequence shown here is derived from an EMBL/GenBank/DDBJ whole genome shotgun (WGS) entry which is preliminary data.</text>
</comment>
<sequence length="63" mass="6898">MLNNILKQSGVKQLDRAQRSKIGGGDGPFGREGYCPVENGWYVRYCHELCDDGTTPMNCGGGF</sequence>
<proteinExistence type="predicted"/>
<protein>
    <submittedName>
        <fullName evidence="1">Uncharacterized protein</fullName>
    </submittedName>
</protein>
<evidence type="ECO:0000313" key="2">
    <source>
        <dbReference type="Proteomes" id="UP001597344"/>
    </source>
</evidence>
<name>A0ABW5AZE1_9FLAO</name>
<dbReference type="EMBL" id="JBHUHY010000009">
    <property type="protein sequence ID" value="MFD2187277.1"/>
    <property type="molecule type" value="Genomic_DNA"/>
</dbReference>
<accession>A0ABW5AZE1</accession>
<evidence type="ECO:0000313" key="1">
    <source>
        <dbReference type="EMBL" id="MFD2187277.1"/>
    </source>
</evidence>